<comment type="caution">
    <text evidence="2">The sequence shown here is derived from an EMBL/GenBank/DDBJ whole genome shotgun (WGS) entry which is preliminary data.</text>
</comment>
<proteinExistence type="predicted"/>
<gene>
    <name evidence="2" type="ORF">GCM10022236_34130</name>
</gene>
<evidence type="ECO:0000313" key="3">
    <source>
        <dbReference type="Proteomes" id="UP001501490"/>
    </source>
</evidence>
<organism evidence="2 3">
    <name type="scientific">Microlunatus ginsengisoli</name>
    <dbReference type="NCBI Taxonomy" id="363863"/>
    <lineage>
        <taxon>Bacteria</taxon>
        <taxon>Bacillati</taxon>
        <taxon>Actinomycetota</taxon>
        <taxon>Actinomycetes</taxon>
        <taxon>Propionibacteriales</taxon>
        <taxon>Propionibacteriaceae</taxon>
        <taxon>Microlunatus</taxon>
    </lineage>
</organism>
<evidence type="ECO:0008006" key="4">
    <source>
        <dbReference type="Google" id="ProtNLM"/>
    </source>
</evidence>
<feature type="region of interest" description="Disordered" evidence="1">
    <location>
        <begin position="24"/>
        <end position="93"/>
    </location>
</feature>
<reference evidence="3" key="1">
    <citation type="journal article" date="2019" name="Int. J. Syst. Evol. Microbiol.">
        <title>The Global Catalogue of Microorganisms (GCM) 10K type strain sequencing project: providing services to taxonomists for standard genome sequencing and annotation.</title>
        <authorList>
            <consortium name="The Broad Institute Genomics Platform"/>
            <consortium name="The Broad Institute Genome Sequencing Center for Infectious Disease"/>
            <person name="Wu L."/>
            <person name="Ma J."/>
        </authorList>
    </citation>
    <scope>NUCLEOTIDE SEQUENCE [LARGE SCALE GENOMIC DNA]</scope>
    <source>
        <strain evidence="3">JCM 16929</strain>
    </source>
</reference>
<feature type="compositionally biased region" description="Basic and acidic residues" evidence="1">
    <location>
        <begin position="52"/>
        <end position="66"/>
    </location>
</feature>
<dbReference type="Proteomes" id="UP001501490">
    <property type="component" value="Unassembled WGS sequence"/>
</dbReference>
<evidence type="ECO:0000313" key="2">
    <source>
        <dbReference type="EMBL" id="GAA3628967.1"/>
    </source>
</evidence>
<accession>A0ABP7AC53</accession>
<evidence type="ECO:0000256" key="1">
    <source>
        <dbReference type="SAM" id="MobiDB-lite"/>
    </source>
</evidence>
<keyword evidence="3" id="KW-1185">Reference proteome</keyword>
<sequence length="215" mass="23106">MKVSDRPKLGAVFAAPATERPAALAGLLAADPQPSPSRHLEPSQSTKAEPVVPRDAERPTDPDRNTGKSRGSRSRPTSAPSPDASGHPPTSLRNKIVPVVLDASVLTELRAFASRTEQTQGAVALRAIEAHAEELQEYWRTPQAPSTGLFAITEQVHRRAEPGVQTQLRISPKDAVTLDNVASAWGAPSRSALVNEALRRYVKIGTREMTETLTS</sequence>
<protein>
    <recommendedName>
        <fullName evidence="4">Ribbon-helix-helix protein, copG family</fullName>
    </recommendedName>
</protein>
<dbReference type="EMBL" id="BAABAB010000023">
    <property type="protein sequence ID" value="GAA3628967.1"/>
    <property type="molecule type" value="Genomic_DNA"/>
</dbReference>
<name>A0ABP7AC53_9ACTN</name>